<comment type="catalytic activity">
    <reaction evidence="1">
        <text>ATP + protein L-histidine = ADP + protein N-phospho-L-histidine.</text>
        <dbReference type="EC" id="2.7.13.3"/>
    </reaction>
</comment>
<keyword evidence="6" id="KW-0418">Kinase</keyword>
<gene>
    <name evidence="12" type="ORF">GCM10022212_27460</name>
</gene>
<comment type="caution">
    <text evidence="12">The sequence shown here is derived from an EMBL/GenBank/DDBJ whole genome shotgun (WGS) entry which is preliminary data.</text>
</comment>
<feature type="domain" description="HAMP" evidence="11">
    <location>
        <begin position="191"/>
        <end position="243"/>
    </location>
</feature>
<evidence type="ECO:0000313" key="12">
    <source>
        <dbReference type="EMBL" id="GAA4027816.1"/>
    </source>
</evidence>
<evidence type="ECO:0000256" key="8">
    <source>
        <dbReference type="SAM" id="Phobius"/>
    </source>
</evidence>
<evidence type="ECO:0000256" key="3">
    <source>
        <dbReference type="ARBA" id="ARBA00012438"/>
    </source>
</evidence>
<dbReference type="PROSITE" id="PS50110">
    <property type="entry name" value="RESPONSE_REGULATORY"/>
    <property type="match status" value="1"/>
</dbReference>
<evidence type="ECO:0000256" key="5">
    <source>
        <dbReference type="ARBA" id="ARBA00022679"/>
    </source>
</evidence>
<dbReference type="InterPro" id="IPR003594">
    <property type="entry name" value="HATPase_dom"/>
</dbReference>
<dbReference type="Gene3D" id="3.40.50.2300">
    <property type="match status" value="1"/>
</dbReference>
<dbReference type="PRINTS" id="PR00344">
    <property type="entry name" value="BCTRLSENSOR"/>
</dbReference>
<evidence type="ECO:0000256" key="1">
    <source>
        <dbReference type="ARBA" id="ARBA00000085"/>
    </source>
</evidence>
<feature type="modified residue" description="4-aspartylphosphate" evidence="7">
    <location>
        <position position="599"/>
    </location>
</feature>
<dbReference type="EC" id="2.7.13.3" evidence="3"/>
<dbReference type="Pfam" id="PF02518">
    <property type="entry name" value="HATPase_c"/>
    <property type="match status" value="1"/>
</dbReference>
<feature type="domain" description="Response regulatory" evidence="10">
    <location>
        <begin position="549"/>
        <end position="666"/>
    </location>
</feature>
<evidence type="ECO:0000256" key="6">
    <source>
        <dbReference type="ARBA" id="ARBA00022777"/>
    </source>
</evidence>
<feature type="domain" description="Histidine kinase" evidence="9">
    <location>
        <begin position="304"/>
        <end position="522"/>
    </location>
</feature>
<evidence type="ECO:0000259" key="10">
    <source>
        <dbReference type="PROSITE" id="PS50110"/>
    </source>
</evidence>
<dbReference type="SUPFAM" id="SSF158472">
    <property type="entry name" value="HAMP domain-like"/>
    <property type="match status" value="1"/>
</dbReference>
<dbReference type="SMART" id="SM00304">
    <property type="entry name" value="HAMP"/>
    <property type="match status" value="1"/>
</dbReference>
<evidence type="ECO:0000256" key="4">
    <source>
        <dbReference type="ARBA" id="ARBA00022553"/>
    </source>
</evidence>
<dbReference type="Pfam" id="PF00672">
    <property type="entry name" value="HAMP"/>
    <property type="match status" value="1"/>
</dbReference>
<evidence type="ECO:0000313" key="13">
    <source>
        <dbReference type="Proteomes" id="UP001501353"/>
    </source>
</evidence>
<dbReference type="Gene3D" id="3.30.565.10">
    <property type="entry name" value="Histidine kinase-like ATPase, C-terminal domain"/>
    <property type="match status" value="1"/>
</dbReference>
<dbReference type="InterPro" id="IPR001789">
    <property type="entry name" value="Sig_transdc_resp-reg_receiver"/>
</dbReference>
<dbReference type="SMART" id="SM00387">
    <property type="entry name" value="HATPase_c"/>
    <property type="match status" value="1"/>
</dbReference>
<accession>A0ABP7TKV4</accession>
<keyword evidence="8" id="KW-0812">Transmembrane</keyword>
<evidence type="ECO:0000259" key="11">
    <source>
        <dbReference type="PROSITE" id="PS50885"/>
    </source>
</evidence>
<name>A0ABP7TKV4_9BURK</name>
<evidence type="ECO:0000259" key="9">
    <source>
        <dbReference type="PROSITE" id="PS50109"/>
    </source>
</evidence>
<feature type="transmembrane region" description="Helical" evidence="8">
    <location>
        <begin position="169"/>
        <end position="189"/>
    </location>
</feature>
<dbReference type="SUPFAM" id="SSF52172">
    <property type="entry name" value="CheY-like"/>
    <property type="match status" value="1"/>
</dbReference>
<evidence type="ECO:0000256" key="7">
    <source>
        <dbReference type="PROSITE-ProRule" id="PRU00169"/>
    </source>
</evidence>
<dbReference type="Proteomes" id="UP001501353">
    <property type="component" value="Unassembled WGS sequence"/>
</dbReference>
<keyword evidence="13" id="KW-1185">Reference proteome</keyword>
<dbReference type="CDD" id="cd06225">
    <property type="entry name" value="HAMP"/>
    <property type="match status" value="1"/>
</dbReference>
<dbReference type="SMART" id="SM00448">
    <property type="entry name" value="REC"/>
    <property type="match status" value="1"/>
</dbReference>
<dbReference type="Gene3D" id="1.10.287.130">
    <property type="match status" value="1"/>
</dbReference>
<sequence length="682" mass="73601">MKIRTQINGVLVIAAIVIPVTFYMALVAARDLEQRAGDITAAEELMTSATQLGQVAVETALFHESRSPEQWQQKIAGIKADIDQIKATTPSEKNNLRLLYKKIALMQLVYSRLNRPAPSAIDPGTIVAAVEARSIASLLVITQEIMVIGTELIRSDREESARALRNMQIYLGLMILMVGTLTAFLGYLVRHRILRPLRVIELGTQKVAAGIYSHRLKLQRADEIGELALAFDAMAMRIERTAVDLERHRDNLAALVSSRTAELSKAKDVAEAVSVALRDKNLELQLATSVAEKANGAKSDFLSSMSHELRTPLNAILGFAQLLESGSPAPTVSQQRSLEQILKGGWYLLELINEILDLSLIESGMASLSQEPVALAALLLECHAMIEPLAQKRGLTLQFPHFDTPAFISGDHTRVKQVLINLLSNALKYNRAEGSVTVECTLSSPDRMRISVGDTGLGLAPEQVAQLFQPFNRLGNEAGAEEGTGIGLVVAKRLVELMDGTIGVDSVAGIGSVFWVEFATASAPQLVVSGDDPLALLPPALRVDAPQRTVLCVEDNPSNLALIEQLIARRPDLRLLSASHGNLGIEFARSHQPDVILMDINLPGISGLAALHILRADPLTATIPVIALSANAIPGEIEKALAAGFFRYLAKPLRVNEFMATLDLALLQGRVAGLGPTGLLST</sequence>
<dbReference type="Gene3D" id="6.10.340.10">
    <property type="match status" value="1"/>
</dbReference>
<dbReference type="Pfam" id="PF00072">
    <property type="entry name" value="Response_reg"/>
    <property type="match status" value="1"/>
</dbReference>
<dbReference type="SUPFAM" id="SSF55874">
    <property type="entry name" value="ATPase domain of HSP90 chaperone/DNA topoisomerase II/histidine kinase"/>
    <property type="match status" value="1"/>
</dbReference>
<dbReference type="SMART" id="SM00388">
    <property type="entry name" value="HisKA"/>
    <property type="match status" value="1"/>
</dbReference>
<dbReference type="PANTHER" id="PTHR43047:SF72">
    <property type="entry name" value="OSMOSENSING HISTIDINE PROTEIN KINASE SLN1"/>
    <property type="match status" value="1"/>
</dbReference>
<protein>
    <recommendedName>
        <fullName evidence="3">histidine kinase</fullName>
        <ecNumber evidence="3">2.7.13.3</ecNumber>
    </recommendedName>
</protein>
<dbReference type="SUPFAM" id="SSF47384">
    <property type="entry name" value="Homodimeric domain of signal transducing histidine kinase"/>
    <property type="match status" value="1"/>
</dbReference>
<dbReference type="PROSITE" id="PS50885">
    <property type="entry name" value="HAMP"/>
    <property type="match status" value="1"/>
</dbReference>
<dbReference type="InterPro" id="IPR004358">
    <property type="entry name" value="Sig_transdc_His_kin-like_C"/>
</dbReference>
<dbReference type="InterPro" id="IPR036097">
    <property type="entry name" value="HisK_dim/P_sf"/>
</dbReference>
<dbReference type="InterPro" id="IPR005467">
    <property type="entry name" value="His_kinase_dom"/>
</dbReference>
<feature type="transmembrane region" description="Helical" evidence="8">
    <location>
        <begin position="6"/>
        <end position="26"/>
    </location>
</feature>
<keyword evidence="4 7" id="KW-0597">Phosphoprotein</keyword>
<keyword evidence="5" id="KW-0808">Transferase</keyword>
<dbReference type="Pfam" id="PF00512">
    <property type="entry name" value="HisKA"/>
    <property type="match status" value="1"/>
</dbReference>
<keyword evidence="8" id="KW-0472">Membrane</keyword>
<dbReference type="RefSeq" id="WP_344763925.1">
    <property type="nucleotide sequence ID" value="NZ_BAAAZE010000010.1"/>
</dbReference>
<reference evidence="13" key="1">
    <citation type="journal article" date="2019" name="Int. J. Syst. Evol. Microbiol.">
        <title>The Global Catalogue of Microorganisms (GCM) 10K type strain sequencing project: providing services to taxonomists for standard genome sequencing and annotation.</title>
        <authorList>
            <consortium name="The Broad Institute Genomics Platform"/>
            <consortium name="The Broad Institute Genome Sequencing Center for Infectious Disease"/>
            <person name="Wu L."/>
            <person name="Ma J."/>
        </authorList>
    </citation>
    <scope>NUCLEOTIDE SEQUENCE [LARGE SCALE GENOMIC DNA]</scope>
    <source>
        <strain evidence="13">JCM 16673</strain>
    </source>
</reference>
<dbReference type="PANTHER" id="PTHR43047">
    <property type="entry name" value="TWO-COMPONENT HISTIDINE PROTEIN KINASE"/>
    <property type="match status" value="1"/>
</dbReference>
<dbReference type="InterPro" id="IPR003660">
    <property type="entry name" value="HAMP_dom"/>
</dbReference>
<dbReference type="PROSITE" id="PS50109">
    <property type="entry name" value="HIS_KIN"/>
    <property type="match status" value="1"/>
</dbReference>
<proteinExistence type="predicted"/>
<comment type="subcellular location">
    <subcellularLocation>
        <location evidence="2">Membrane</location>
    </subcellularLocation>
</comment>
<dbReference type="EMBL" id="BAAAZE010000010">
    <property type="protein sequence ID" value="GAA4027816.1"/>
    <property type="molecule type" value="Genomic_DNA"/>
</dbReference>
<dbReference type="InterPro" id="IPR011006">
    <property type="entry name" value="CheY-like_superfamily"/>
</dbReference>
<dbReference type="InterPro" id="IPR003661">
    <property type="entry name" value="HisK_dim/P_dom"/>
</dbReference>
<organism evidence="12 13">
    <name type="scientific">Actimicrobium antarcticum</name>
    <dbReference type="NCBI Taxonomy" id="1051899"/>
    <lineage>
        <taxon>Bacteria</taxon>
        <taxon>Pseudomonadati</taxon>
        <taxon>Pseudomonadota</taxon>
        <taxon>Betaproteobacteria</taxon>
        <taxon>Burkholderiales</taxon>
        <taxon>Oxalobacteraceae</taxon>
        <taxon>Actimicrobium</taxon>
    </lineage>
</organism>
<dbReference type="CDD" id="cd00082">
    <property type="entry name" value="HisKA"/>
    <property type="match status" value="1"/>
</dbReference>
<dbReference type="InterPro" id="IPR036890">
    <property type="entry name" value="HATPase_C_sf"/>
</dbReference>
<keyword evidence="8" id="KW-1133">Transmembrane helix</keyword>
<evidence type="ECO:0000256" key="2">
    <source>
        <dbReference type="ARBA" id="ARBA00004370"/>
    </source>
</evidence>